<protein>
    <recommendedName>
        <fullName evidence="5">phosphodiesterase I</fullName>
        <ecNumber evidence="5">3.1.4.1</ecNumber>
    </recommendedName>
</protein>
<evidence type="ECO:0000256" key="6">
    <source>
        <dbReference type="ARBA" id="ARBA00022722"/>
    </source>
</evidence>
<dbReference type="InterPro" id="IPR033315">
    <property type="entry name" value="Fan1-like"/>
</dbReference>
<evidence type="ECO:0000256" key="2">
    <source>
        <dbReference type="ARBA" id="ARBA00001936"/>
    </source>
</evidence>
<evidence type="ECO:0000313" key="12">
    <source>
        <dbReference type="EMBL" id="MBC3805996.1"/>
    </source>
</evidence>
<dbReference type="Pfam" id="PF08774">
    <property type="entry name" value="VRR_NUC"/>
    <property type="match status" value="1"/>
</dbReference>
<sequence>MKPVLENPLYYLENFQLVLDWVCERYDDVLIDEERQLISRFSEMPQNARAIFVRMVMRKGEFFRQSKLSYAEIGDVQAALAPLIAAGWVDLDPMLSIDQLFDILQKPEIVLAFALTAPHKQMNKAEQLAYLRELEPETKPYSAWYPTSTEVVVQIKNKALCDRLRLIFFGNWHQDWSEFVLSDLGIYRYESIDISKESRGFQTRRDIEDYIALQQCRDLFEQEEPIDIVFEEVVGLHIDNGWIARRRHKFLFQLGQQAEKLKEWNLALRIYGQTPYLGVRLRKIRVLEKIGQSAQALQLLNEALAAPESEAELQQLQRSAPRLNRKLGHQKSSTISATDVHVIELQLPYPIESFYVEGVVRDFLHSEDTPVFYVENTLINSLFGLLCWDAIFKPIPGAFFHPFHRGPVDLTSADFHLRRQEDFARCLSQLDTDAYITSIRLTFEVKNGIQSPFVFWGALDETLLDLALNCIPPEHLKHWFNRILSDIKANRNGFPDLIQFWPQEKRYNMIEVKGPGDRLQDNQKRLIDYCALHQMPISVCYLEWSEDSQ</sequence>
<evidence type="ECO:0000259" key="11">
    <source>
        <dbReference type="SMART" id="SM00990"/>
    </source>
</evidence>
<organism evidence="12 13">
    <name type="scientific">Undibacterium seohonense</name>
    <dbReference type="NCBI Taxonomy" id="1344950"/>
    <lineage>
        <taxon>Bacteria</taxon>
        <taxon>Pseudomonadati</taxon>
        <taxon>Pseudomonadota</taxon>
        <taxon>Betaproteobacteria</taxon>
        <taxon>Burkholderiales</taxon>
        <taxon>Oxalobacteraceae</taxon>
        <taxon>Undibacterium</taxon>
    </lineage>
</organism>
<dbReference type="Pfam" id="PF21315">
    <property type="entry name" value="FAN1_HTH"/>
    <property type="match status" value="1"/>
</dbReference>
<evidence type="ECO:0000256" key="9">
    <source>
        <dbReference type="ARBA" id="ARBA00022842"/>
    </source>
</evidence>
<evidence type="ECO:0000256" key="4">
    <source>
        <dbReference type="ARBA" id="ARBA00005533"/>
    </source>
</evidence>
<evidence type="ECO:0000256" key="8">
    <source>
        <dbReference type="ARBA" id="ARBA00022801"/>
    </source>
</evidence>
<evidence type="ECO:0000313" key="13">
    <source>
        <dbReference type="Proteomes" id="UP000648257"/>
    </source>
</evidence>
<feature type="domain" description="VRR-NUC" evidence="11">
    <location>
        <begin position="430"/>
        <end position="544"/>
    </location>
</feature>
<reference evidence="12 13" key="1">
    <citation type="submission" date="2020-08" db="EMBL/GenBank/DDBJ databases">
        <title>Novel species isolated from subtropical streams in China.</title>
        <authorList>
            <person name="Lu H."/>
        </authorList>
    </citation>
    <scope>NUCLEOTIDE SEQUENCE [LARGE SCALE GENOMIC DNA]</scope>
    <source>
        <strain evidence="12 13">KACC 16656</strain>
    </source>
</reference>
<proteinExistence type="inferred from homology"/>
<name>A0ABR6X0U2_9BURK</name>
<dbReference type="Proteomes" id="UP000648257">
    <property type="component" value="Unassembled WGS sequence"/>
</dbReference>
<dbReference type="Gene3D" id="3.40.1350.10">
    <property type="match status" value="1"/>
</dbReference>
<keyword evidence="10" id="KW-0464">Manganese</keyword>
<dbReference type="InterPro" id="IPR011856">
    <property type="entry name" value="tRNA_endonuc-like_dom_sf"/>
</dbReference>
<evidence type="ECO:0000256" key="1">
    <source>
        <dbReference type="ARBA" id="ARBA00000983"/>
    </source>
</evidence>
<gene>
    <name evidence="12" type="ORF">H8K52_01395</name>
</gene>
<comment type="similarity">
    <text evidence="4">Belongs to the FAN1 family.</text>
</comment>
<evidence type="ECO:0000256" key="10">
    <source>
        <dbReference type="ARBA" id="ARBA00023211"/>
    </source>
</evidence>
<comment type="caution">
    <text evidence="12">The sequence shown here is derived from an EMBL/GenBank/DDBJ whole genome shotgun (WGS) entry which is preliminary data.</text>
</comment>
<keyword evidence="8" id="KW-0378">Hydrolase</keyword>
<dbReference type="PANTHER" id="PTHR15749">
    <property type="entry name" value="FANCONI-ASSOCIATED NUCLEASE 1"/>
    <property type="match status" value="1"/>
</dbReference>
<dbReference type="PANTHER" id="PTHR15749:SF4">
    <property type="entry name" value="FANCONI-ASSOCIATED NUCLEASE 1"/>
    <property type="match status" value="1"/>
</dbReference>
<comment type="cofactor">
    <cofactor evidence="2">
        <name>Mn(2+)</name>
        <dbReference type="ChEBI" id="CHEBI:29035"/>
    </cofactor>
</comment>
<dbReference type="InterPro" id="IPR040603">
    <property type="entry name" value="FAN1_SAP_bact"/>
</dbReference>
<dbReference type="SMART" id="SM00990">
    <property type="entry name" value="VRR_NUC"/>
    <property type="match status" value="1"/>
</dbReference>
<comment type="catalytic activity">
    <reaction evidence="1">
        <text>Hydrolytically removes 5'-nucleotides successively from the 3'-hydroxy termini of 3'-hydroxy-terminated oligonucleotides.</text>
        <dbReference type="EC" id="3.1.4.1"/>
    </reaction>
</comment>
<dbReference type="InterPro" id="IPR014883">
    <property type="entry name" value="VRR_NUC"/>
</dbReference>
<evidence type="ECO:0000256" key="5">
    <source>
        <dbReference type="ARBA" id="ARBA00012029"/>
    </source>
</evidence>
<dbReference type="EC" id="3.1.4.1" evidence="5"/>
<keyword evidence="6" id="KW-0540">Nuclease</keyword>
<evidence type="ECO:0000256" key="7">
    <source>
        <dbReference type="ARBA" id="ARBA00022723"/>
    </source>
</evidence>
<evidence type="ECO:0000256" key="3">
    <source>
        <dbReference type="ARBA" id="ARBA00001946"/>
    </source>
</evidence>
<dbReference type="EMBL" id="JACOFW010000001">
    <property type="protein sequence ID" value="MBC3805996.1"/>
    <property type="molecule type" value="Genomic_DNA"/>
</dbReference>
<comment type="cofactor">
    <cofactor evidence="3">
        <name>Mg(2+)</name>
        <dbReference type="ChEBI" id="CHEBI:18420"/>
    </cofactor>
</comment>
<dbReference type="InterPro" id="IPR049125">
    <property type="entry name" value="FAN1-like_WH"/>
</dbReference>
<dbReference type="Pfam" id="PF18081">
    <property type="entry name" value="FANC_SAP"/>
    <property type="match status" value="1"/>
</dbReference>
<keyword evidence="13" id="KW-1185">Reference proteome</keyword>
<accession>A0ABR6X0U2</accession>
<keyword evidence="7" id="KW-0479">Metal-binding</keyword>
<dbReference type="RefSeq" id="WP_186920714.1">
    <property type="nucleotide sequence ID" value="NZ_JACOFW010000001.1"/>
</dbReference>
<keyword evidence="9" id="KW-0460">Magnesium</keyword>